<dbReference type="Pfam" id="PF04021">
    <property type="entry name" value="Class_IIIsignal"/>
    <property type="match status" value="1"/>
</dbReference>
<evidence type="ECO:0000256" key="1">
    <source>
        <dbReference type="SAM" id="Phobius"/>
    </source>
</evidence>
<feature type="transmembrane region" description="Helical" evidence="1">
    <location>
        <begin position="12"/>
        <end position="33"/>
    </location>
</feature>
<evidence type="ECO:0000313" key="3">
    <source>
        <dbReference type="Proteomes" id="UP000722459"/>
    </source>
</evidence>
<proteinExistence type="predicted"/>
<keyword evidence="1" id="KW-0472">Membrane</keyword>
<gene>
    <name evidence="2" type="ORF">HON47_02090</name>
</gene>
<accession>A0A8T5GF63</accession>
<evidence type="ECO:0000313" key="2">
    <source>
        <dbReference type="EMBL" id="MBT4870337.1"/>
    </source>
</evidence>
<keyword evidence="1" id="KW-0812">Transmembrane</keyword>
<name>A0A8T5GF63_9ARCH</name>
<dbReference type="InterPro" id="IPR007166">
    <property type="entry name" value="Class3_signal_pept_motif"/>
</dbReference>
<dbReference type="Proteomes" id="UP000722459">
    <property type="component" value="Unassembled WGS sequence"/>
</dbReference>
<comment type="caution">
    <text evidence="2">The sequence shown here is derived from an EMBL/GenBank/DDBJ whole genome shotgun (WGS) entry which is preliminary data.</text>
</comment>
<dbReference type="EMBL" id="JABJNZ010000028">
    <property type="protein sequence ID" value="MBT4870337.1"/>
    <property type="molecule type" value="Genomic_DNA"/>
</dbReference>
<reference evidence="2" key="1">
    <citation type="journal article" date="2021" name="ISME J.">
        <title>Mercury methylation by metabolically versatile and cosmopolitan marine bacteria.</title>
        <authorList>
            <person name="Lin H."/>
            <person name="Ascher D.B."/>
            <person name="Myung Y."/>
            <person name="Lamborg C.H."/>
            <person name="Hallam S.J."/>
            <person name="Gionfriddo C.M."/>
            <person name="Holt K.E."/>
            <person name="Moreau J.W."/>
        </authorList>
    </citation>
    <scope>NUCLEOTIDE SEQUENCE</scope>
    <source>
        <strain evidence="2">SI075_bin30</strain>
    </source>
</reference>
<organism evidence="2 3">
    <name type="scientific">Candidatus Iainarchaeum sp</name>
    <dbReference type="NCBI Taxonomy" id="3101447"/>
    <lineage>
        <taxon>Archaea</taxon>
        <taxon>Candidatus Iainarchaeota</taxon>
        <taxon>Candidatus Iainarchaeia</taxon>
        <taxon>Candidatus Iainarchaeales</taxon>
        <taxon>Candidatus Iainarchaeaceae</taxon>
        <taxon>Candidatus Iainarchaeum</taxon>
    </lineage>
</organism>
<dbReference type="AlphaFoldDB" id="A0A8T5GF63"/>
<keyword evidence="1" id="KW-1133">Transmembrane helix</keyword>
<sequence>MHTKGQGAIEYLLIIAAAVLVVAIVIIAVTGALEGGQDQTDFSEVEVFDAFHDLRVKNFGYGIEIIAADHSWASANSLIYCSESNPNGYCAFPITNNYQSI</sequence>
<protein>
    <submittedName>
        <fullName evidence="2">Class III signal peptide-containing protein</fullName>
    </submittedName>
</protein>